<dbReference type="AlphaFoldDB" id="A0A1M6IIA0"/>
<evidence type="ECO:0000313" key="3">
    <source>
        <dbReference type="Proteomes" id="UP000184418"/>
    </source>
</evidence>
<feature type="region of interest" description="Disordered" evidence="1">
    <location>
        <begin position="779"/>
        <end position="845"/>
    </location>
</feature>
<protein>
    <submittedName>
        <fullName evidence="2">AsmA-like C-terminal region</fullName>
    </submittedName>
</protein>
<gene>
    <name evidence="2" type="ORF">SAMN02745146_2849</name>
</gene>
<dbReference type="Proteomes" id="UP000184418">
    <property type="component" value="Unassembled WGS sequence"/>
</dbReference>
<dbReference type="GO" id="GO:0090313">
    <property type="term" value="P:regulation of protein targeting to membrane"/>
    <property type="evidence" value="ECO:0007669"/>
    <property type="project" value="TreeGrafter"/>
</dbReference>
<dbReference type="STRING" id="1121955.SAMN02745146_2849"/>
<proteinExistence type="predicted"/>
<accession>A0A1M6IIA0</accession>
<dbReference type="InterPro" id="IPR052894">
    <property type="entry name" value="AsmA-related"/>
</dbReference>
<dbReference type="PANTHER" id="PTHR30441">
    <property type="entry name" value="DUF748 DOMAIN-CONTAINING PROTEIN"/>
    <property type="match status" value="1"/>
</dbReference>
<evidence type="ECO:0000256" key="1">
    <source>
        <dbReference type="SAM" id="MobiDB-lite"/>
    </source>
</evidence>
<feature type="compositionally biased region" description="Low complexity" evidence="1">
    <location>
        <begin position="786"/>
        <end position="799"/>
    </location>
</feature>
<feature type="compositionally biased region" description="Basic and acidic residues" evidence="1">
    <location>
        <begin position="825"/>
        <end position="834"/>
    </location>
</feature>
<sequence length="845" mass="93222">MWGGLLVAVSLLGGGILGVWLGQDRIISLFVQEANRHLRTPVRVGHLEVSVWQAFPRVAITLHDVVVMGSLPGDTAALARVKSLYCAFDAWDMLAGRYHIRALTLADGRVQVRHDARGRPNYAIFRADSTQAADKPLAFELETIRLERVGVQYANDSQRQRYALRAHDLRASLTVTDASIRIRAAGNMRVETVRLGTDDYFRGKDLALTTQLVIDRQAQQLTIQPSVLRVGQASYDLAGRMGYGGAATDWDLTLNGQHTNLQALTALLPPRLTQRLNRYRSRGDMYFRGRVQTVAAGTNPRIDIRFGCRDASFYHPEYQETVEHVFLRGAFSNGAQRTARTTSLTLQNLRGMLRGRPFSGNLRYENLLDPSVRLDLRADVDVARVLRFFPVAAVRGASGQAQLAVRLAGNLRQFRARPATAVRQSGGELTLRGVNVQLRDYAQPLTGLSGNFLLRGNDVAITDFTGHMGHSDFRLNGFFKNALGWLLLPHQQLLVEADVTARRLDLDELLRMPTRGRGRAVAAATEDAGGAGYALEVSPNLALELRATVGQVRFRRFRGRALHGTVRLQNQVLSTPGLSVAAAGGSATLRGQLDARQPDLLKASTHMTCTQLPLDSLFYVFEDFGQQFLTARHLRGTLTATAESDIYFDRNLRPLTDRLEAEVQATVRNGELNNFAPLQKLSMVASREQLRHLRFAQLTNSLYIQSRTVYVPEMEIRSNVRAAAVLRVTGTHTFDQQMDYHLSIPILPGLLRRVSLGGETATGPTLLLAVQGNETDFRVSLDRSRGQAGRPPAPARRVPGPVPGPATGPAASGPEAAPVVAPKLFELKKPEKKPAQPQPDQYFDF</sequence>
<dbReference type="EMBL" id="FQYN01000006">
    <property type="protein sequence ID" value="SHJ34202.1"/>
    <property type="molecule type" value="Genomic_DNA"/>
</dbReference>
<dbReference type="PANTHER" id="PTHR30441:SF8">
    <property type="entry name" value="DUF748 DOMAIN-CONTAINING PROTEIN"/>
    <property type="match status" value="1"/>
</dbReference>
<keyword evidence="3" id="KW-1185">Reference proteome</keyword>
<feature type="compositionally biased region" description="Low complexity" evidence="1">
    <location>
        <begin position="807"/>
        <end position="824"/>
    </location>
</feature>
<name>A0A1M6IIA0_9BACT</name>
<organism evidence="2 3">
    <name type="scientific">Hymenobacter daecheongensis DSM 21074</name>
    <dbReference type="NCBI Taxonomy" id="1121955"/>
    <lineage>
        <taxon>Bacteria</taxon>
        <taxon>Pseudomonadati</taxon>
        <taxon>Bacteroidota</taxon>
        <taxon>Cytophagia</taxon>
        <taxon>Cytophagales</taxon>
        <taxon>Hymenobacteraceae</taxon>
        <taxon>Hymenobacter</taxon>
    </lineage>
</organism>
<reference evidence="2 3" key="1">
    <citation type="submission" date="2016-11" db="EMBL/GenBank/DDBJ databases">
        <authorList>
            <person name="Jaros S."/>
            <person name="Januszkiewicz K."/>
            <person name="Wedrychowicz H."/>
        </authorList>
    </citation>
    <scope>NUCLEOTIDE SEQUENCE [LARGE SCALE GENOMIC DNA]</scope>
    <source>
        <strain evidence="2 3">DSM 21074</strain>
    </source>
</reference>
<dbReference type="GO" id="GO:0005886">
    <property type="term" value="C:plasma membrane"/>
    <property type="evidence" value="ECO:0007669"/>
    <property type="project" value="TreeGrafter"/>
</dbReference>
<evidence type="ECO:0000313" key="2">
    <source>
        <dbReference type="EMBL" id="SHJ34202.1"/>
    </source>
</evidence>